<reference evidence="1" key="1">
    <citation type="submission" date="2020-08" db="EMBL/GenBank/DDBJ databases">
        <title>Multicomponent nature underlies the extraordinary mechanical properties of spider dragline silk.</title>
        <authorList>
            <person name="Kono N."/>
            <person name="Nakamura H."/>
            <person name="Mori M."/>
            <person name="Yoshida Y."/>
            <person name="Ohtoshi R."/>
            <person name="Malay A.D."/>
            <person name="Moran D.A.P."/>
            <person name="Tomita M."/>
            <person name="Numata K."/>
            <person name="Arakawa K."/>
        </authorList>
    </citation>
    <scope>NUCLEOTIDE SEQUENCE</scope>
</reference>
<dbReference type="AlphaFoldDB" id="A0A8X6SDL3"/>
<evidence type="ECO:0000313" key="2">
    <source>
        <dbReference type="Proteomes" id="UP000887159"/>
    </source>
</evidence>
<proteinExistence type="predicted"/>
<protein>
    <submittedName>
        <fullName evidence="1">Uncharacterized protein</fullName>
    </submittedName>
</protein>
<gene>
    <name evidence="1" type="ORF">TNCV_4321721</name>
</gene>
<accession>A0A8X6SDL3</accession>
<dbReference type="EMBL" id="BMAU01021290">
    <property type="protein sequence ID" value="GFY09493.1"/>
    <property type="molecule type" value="Genomic_DNA"/>
</dbReference>
<evidence type="ECO:0000313" key="1">
    <source>
        <dbReference type="EMBL" id="GFY09493.1"/>
    </source>
</evidence>
<dbReference type="Proteomes" id="UP000887159">
    <property type="component" value="Unassembled WGS sequence"/>
</dbReference>
<name>A0A8X6SDL3_TRICX</name>
<keyword evidence="2" id="KW-1185">Reference proteome</keyword>
<comment type="caution">
    <text evidence="1">The sequence shown here is derived from an EMBL/GenBank/DDBJ whole genome shotgun (WGS) entry which is preliminary data.</text>
</comment>
<organism evidence="1 2">
    <name type="scientific">Trichonephila clavipes</name>
    <name type="common">Golden silk orbweaver</name>
    <name type="synonym">Nephila clavipes</name>
    <dbReference type="NCBI Taxonomy" id="2585209"/>
    <lineage>
        <taxon>Eukaryota</taxon>
        <taxon>Metazoa</taxon>
        <taxon>Ecdysozoa</taxon>
        <taxon>Arthropoda</taxon>
        <taxon>Chelicerata</taxon>
        <taxon>Arachnida</taxon>
        <taxon>Araneae</taxon>
        <taxon>Araneomorphae</taxon>
        <taxon>Entelegynae</taxon>
        <taxon>Araneoidea</taxon>
        <taxon>Nephilidae</taxon>
        <taxon>Trichonephila</taxon>
    </lineage>
</organism>
<sequence>MPLSDLKAKRKDLRQAFTLNLKKIESELNKEIADRKELSVLRTLIDDKFQRLDNCQLLLSEELLKEENGSSYFLKISKKLKRIETDIWKTVLKLGTDYKKTLRRVKLKKGNSNYQK</sequence>